<evidence type="ECO:0008006" key="6">
    <source>
        <dbReference type="Google" id="ProtNLM"/>
    </source>
</evidence>
<organism evidence="4 5">
    <name type="scientific">Aspergillus parasiticus (strain ATCC 56775 / NRRL 5862 / SRRC 143 / SU-1)</name>
    <dbReference type="NCBI Taxonomy" id="1403190"/>
    <lineage>
        <taxon>Eukaryota</taxon>
        <taxon>Fungi</taxon>
        <taxon>Dikarya</taxon>
        <taxon>Ascomycota</taxon>
        <taxon>Pezizomycotina</taxon>
        <taxon>Eurotiomycetes</taxon>
        <taxon>Eurotiomycetidae</taxon>
        <taxon>Eurotiales</taxon>
        <taxon>Aspergillaceae</taxon>
        <taxon>Aspergillus</taxon>
        <taxon>Aspergillus subgen. Circumdati</taxon>
    </lineage>
</organism>
<evidence type="ECO:0000259" key="2">
    <source>
        <dbReference type="Pfam" id="PF07632"/>
    </source>
</evidence>
<keyword evidence="1" id="KW-0732">Signal</keyword>
<dbReference type="AlphaFoldDB" id="A0A0F0IJ38"/>
<dbReference type="Pfam" id="PF07632">
    <property type="entry name" value="Sde182_NH-like"/>
    <property type="match status" value="1"/>
</dbReference>
<dbReference type="Pfam" id="PF21027">
    <property type="entry name" value="Sde0182_C"/>
    <property type="match status" value="1"/>
</dbReference>
<evidence type="ECO:0000313" key="4">
    <source>
        <dbReference type="EMBL" id="KJK67814.1"/>
    </source>
</evidence>
<dbReference type="EMBL" id="JZEE01000159">
    <property type="protein sequence ID" value="KJK67814.1"/>
    <property type="molecule type" value="Genomic_DNA"/>
</dbReference>
<dbReference type="OrthoDB" id="3592035at2759"/>
<dbReference type="InterPro" id="IPR048527">
    <property type="entry name" value="Sde182_C"/>
</dbReference>
<dbReference type="Gene3D" id="2.60.40.10">
    <property type="entry name" value="Immunoglobulins"/>
    <property type="match status" value="1"/>
</dbReference>
<evidence type="ECO:0000313" key="5">
    <source>
        <dbReference type="Proteomes" id="UP000033540"/>
    </source>
</evidence>
<dbReference type="Gene3D" id="3.90.245.10">
    <property type="entry name" value="Ribonucleoside hydrolase-like"/>
    <property type="match status" value="1"/>
</dbReference>
<feature type="chain" id="PRO_5002443260" description="Cellulose-binding protein" evidence="1">
    <location>
        <begin position="21"/>
        <end position="489"/>
    </location>
</feature>
<dbReference type="GO" id="GO:0016799">
    <property type="term" value="F:hydrolase activity, hydrolyzing N-glycosyl compounds"/>
    <property type="evidence" value="ECO:0007669"/>
    <property type="project" value="InterPro"/>
</dbReference>
<name>A0A0F0IJ38_ASPPU</name>
<dbReference type="STRING" id="1403190.A0A0F0IJ38"/>
<evidence type="ECO:0000256" key="1">
    <source>
        <dbReference type="SAM" id="SignalP"/>
    </source>
</evidence>
<dbReference type="InterPro" id="IPR036452">
    <property type="entry name" value="Ribo_hydro-like"/>
</dbReference>
<comment type="caution">
    <text evidence="4">The sequence shown here is derived from an EMBL/GenBank/DDBJ whole genome shotgun (WGS) entry which is preliminary data.</text>
</comment>
<feature type="signal peptide" evidence="1">
    <location>
        <begin position="1"/>
        <end position="20"/>
    </location>
</feature>
<reference evidence="4 5" key="1">
    <citation type="submission" date="2015-02" db="EMBL/GenBank/DDBJ databases">
        <title>Draft genome sequence of Aspergillus parasiticus SU-1.</title>
        <authorList>
            <person name="Yu J."/>
            <person name="Fedorova N."/>
            <person name="Yin Y."/>
            <person name="Losada L."/>
            <person name="Zafar N."/>
            <person name="Taujale R."/>
            <person name="Ehrlich K.C."/>
            <person name="Bhatnagar D."/>
            <person name="Cleveland T.E."/>
            <person name="Bennett J.W."/>
            <person name="Nierman W.C."/>
        </authorList>
    </citation>
    <scope>NUCLEOTIDE SEQUENCE [LARGE SCALE GENOMIC DNA]</scope>
    <source>
        <strain evidence="5">ATCC 56775 / NRRL 5862 / SRRC 143 / SU-1</strain>
    </source>
</reference>
<dbReference type="InterPro" id="IPR013783">
    <property type="entry name" value="Ig-like_fold"/>
</dbReference>
<protein>
    <recommendedName>
        <fullName evidence="6">Cellulose-binding protein</fullName>
    </recommendedName>
</protein>
<dbReference type="InterPro" id="IPR011483">
    <property type="entry name" value="Sde182_NH-like"/>
</dbReference>
<feature type="domain" description="Cellulose-binding Sde182 nucleoside hydrolase-like" evidence="2">
    <location>
        <begin position="31"/>
        <end position="302"/>
    </location>
</feature>
<evidence type="ECO:0000259" key="3">
    <source>
        <dbReference type="Pfam" id="PF21027"/>
    </source>
</evidence>
<proteinExistence type="predicted"/>
<sequence>MALISRLLILYTSCLTLVSAITLNSFPNKPRVFVLSDISNEPDDSESLVRYLTYSNQFQTEGLVATTSTWLKNETDPDAMLDIIDAYEKVVDNLNHHAPADSQYPSAEHMRSLVRAGSPVYGMAALAPNATFSAGAELLLDRIQATTNSSSPLWVLAWGGTNVLAQALVKLHKDNSPNKAAALRKNLRIYTISDQDDTGAWLRQQWPDLFWINSIHGWNQYGMSTWVGISGDEFYDVDKGGPNSTLVSKAWLKEKIQVGALGAAYPDVAYTMEGDTPTFLYLIQNGLGVSEHPEYGSWGGRYQLVTSNQHGLGFRHYSDVQDQVVGLNGNTFKSNKATIWRWRDAYQHDFAARMRWTLTDDVKKVNHHPLVKVNGSSGLEPVNVYGVAGSEVVVDAGESVDPDGDELTFNWIYYPEPSTINGAPDVNVTTFGSRGESARLPVPVIDRTCEAGIEHCDLFHFILEVKDSGSPPLTTYRRILLHVAKSDAK</sequence>
<gene>
    <name evidence="4" type="ORF">P875_00108941</name>
</gene>
<accession>A0A0F0IJ38</accession>
<feature type="domain" description="Cellulose-binding Sde182 C-terminal" evidence="3">
    <location>
        <begin position="391"/>
        <end position="483"/>
    </location>
</feature>
<dbReference type="Proteomes" id="UP000033540">
    <property type="component" value="Unassembled WGS sequence"/>
</dbReference>